<dbReference type="GO" id="GO:0016874">
    <property type="term" value="F:ligase activity"/>
    <property type="evidence" value="ECO:0007669"/>
    <property type="project" value="UniProtKB-KW"/>
</dbReference>
<organism evidence="1 2">
    <name type="scientific">Candidatus Scalindua rubra</name>
    <dbReference type="NCBI Taxonomy" id="1872076"/>
    <lineage>
        <taxon>Bacteria</taxon>
        <taxon>Pseudomonadati</taxon>
        <taxon>Planctomycetota</taxon>
        <taxon>Candidatus Brocadiia</taxon>
        <taxon>Candidatus Brocadiales</taxon>
        <taxon>Candidatus Scalinduaceae</taxon>
        <taxon>Candidatus Scalindua</taxon>
    </lineage>
</organism>
<evidence type="ECO:0000313" key="2">
    <source>
        <dbReference type="Proteomes" id="UP000094056"/>
    </source>
</evidence>
<dbReference type="Proteomes" id="UP000094056">
    <property type="component" value="Unassembled WGS sequence"/>
</dbReference>
<name>A0A1E3XCG7_9BACT</name>
<gene>
    <name evidence="1" type="ORF">SCARUB_01542</name>
</gene>
<proteinExistence type="predicted"/>
<comment type="caution">
    <text evidence="1">The sequence shown here is derived from an EMBL/GenBank/DDBJ whole genome shotgun (WGS) entry which is preliminary data.</text>
</comment>
<evidence type="ECO:0000313" key="1">
    <source>
        <dbReference type="EMBL" id="ODS33289.1"/>
    </source>
</evidence>
<dbReference type="EMBL" id="MAYW01000032">
    <property type="protein sequence ID" value="ODS33289.1"/>
    <property type="molecule type" value="Genomic_DNA"/>
</dbReference>
<reference evidence="1 2" key="1">
    <citation type="submission" date="2016-07" db="EMBL/GenBank/DDBJ databases">
        <title>Draft genome of Scalindua rubra, obtained from a brine-seawater interface in the Red Sea, sheds light on salt adaptation in anammox bacteria.</title>
        <authorList>
            <person name="Speth D.R."/>
            <person name="Lagkouvardos I."/>
            <person name="Wang Y."/>
            <person name="Qian P.-Y."/>
            <person name="Dutilh B.E."/>
            <person name="Jetten M.S."/>
        </authorList>
    </citation>
    <scope>NUCLEOTIDE SEQUENCE [LARGE SCALE GENOMIC DNA]</scope>
    <source>
        <strain evidence="1">BSI-1</strain>
    </source>
</reference>
<keyword evidence="1" id="KW-0436">Ligase</keyword>
<accession>A0A1E3XCG7</accession>
<sequence>MKSDIVPIMQATISGELEKIGLEWFSQASVCVVMASGGYPGHYDRGKGNGGIGFIKKSRRYTCLSCWY</sequence>
<dbReference type="AlphaFoldDB" id="A0A1E3XCG7"/>
<protein>
    <submittedName>
        <fullName evidence="1">Phosphoribosylamine/glycine ligase</fullName>
    </submittedName>
</protein>